<accession>A0A8X6HK80</accession>
<sequence length="217" mass="24384">MEENQEPSGRNFNSHRPIPPITIDNIQKSSELLRKIQEITKQKLKGRVIGKGLRVYPETPEAYHTIRNFINKEKLESSTYQLQDDKDLKAVIRGMPSDTPPQDIIDELYQMGITPNTPTTQAQPKTPPPVNPVSVSQASTKPNQPPSQPNTRSNNNTPKTPPSHTSNVSELMSQMRDPKVTEIFQVLRKIIQISKSEKSLADRTMEVAALLQLDIAI</sequence>
<gene>
    <name evidence="2" type="ORF">TNCT_447811</name>
</gene>
<protein>
    <submittedName>
        <fullName evidence="2">Uncharacterized protein</fullName>
    </submittedName>
</protein>
<feature type="compositionally biased region" description="Low complexity" evidence="1">
    <location>
        <begin position="114"/>
        <end position="124"/>
    </location>
</feature>
<feature type="compositionally biased region" description="Polar residues" evidence="1">
    <location>
        <begin position="149"/>
        <end position="172"/>
    </location>
</feature>
<organism evidence="2 3">
    <name type="scientific">Trichonephila clavata</name>
    <name type="common">Joro spider</name>
    <name type="synonym">Nephila clavata</name>
    <dbReference type="NCBI Taxonomy" id="2740835"/>
    <lineage>
        <taxon>Eukaryota</taxon>
        <taxon>Metazoa</taxon>
        <taxon>Ecdysozoa</taxon>
        <taxon>Arthropoda</taxon>
        <taxon>Chelicerata</taxon>
        <taxon>Arachnida</taxon>
        <taxon>Araneae</taxon>
        <taxon>Araneomorphae</taxon>
        <taxon>Entelegynae</taxon>
        <taxon>Araneoidea</taxon>
        <taxon>Nephilidae</taxon>
        <taxon>Trichonephila</taxon>
    </lineage>
</organism>
<proteinExistence type="predicted"/>
<reference evidence="2" key="1">
    <citation type="submission" date="2020-07" db="EMBL/GenBank/DDBJ databases">
        <title>Multicomponent nature underlies the extraordinary mechanical properties of spider dragline silk.</title>
        <authorList>
            <person name="Kono N."/>
            <person name="Nakamura H."/>
            <person name="Mori M."/>
            <person name="Yoshida Y."/>
            <person name="Ohtoshi R."/>
            <person name="Malay A.D."/>
            <person name="Moran D.A.P."/>
            <person name="Tomita M."/>
            <person name="Numata K."/>
            <person name="Arakawa K."/>
        </authorList>
    </citation>
    <scope>NUCLEOTIDE SEQUENCE</scope>
</reference>
<comment type="caution">
    <text evidence="2">The sequence shown here is derived from an EMBL/GenBank/DDBJ whole genome shotgun (WGS) entry which is preliminary data.</text>
</comment>
<dbReference type="AlphaFoldDB" id="A0A8X6HK80"/>
<feature type="compositionally biased region" description="Polar residues" evidence="1">
    <location>
        <begin position="133"/>
        <end position="142"/>
    </location>
</feature>
<name>A0A8X6HK80_TRICU</name>
<dbReference type="OrthoDB" id="7489730at2759"/>
<evidence type="ECO:0000313" key="2">
    <source>
        <dbReference type="EMBL" id="GFR25093.1"/>
    </source>
</evidence>
<evidence type="ECO:0000313" key="3">
    <source>
        <dbReference type="Proteomes" id="UP000887116"/>
    </source>
</evidence>
<dbReference type="Proteomes" id="UP000887116">
    <property type="component" value="Unassembled WGS sequence"/>
</dbReference>
<dbReference type="EMBL" id="BMAO01018659">
    <property type="protein sequence ID" value="GFR25093.1"/>
    <property type="molecule type" value="Genomic_DNA"/>
</dbReference>
<feature type="region of interest" description="Disordered" evidence="1">
    <location>
        <begin position="114"/>
        <end position="173"/>
    </location>
</feature>
<feature type="region of interest" description="Disordered" evidence="1">
    <location>
        <begin position="1"/>
        <end position="21"/>
    </location>
</feature>
<evidence type="ECO:0000256" key="1">
    <source>
        <dbReference type="SAM" id="MobiDB-lite"/>
    </source>
</evidence>
<keyword evidence="3" id="KW-1185">Reference proteome</keyword>
<feature type="compositionally biased region" description="Polar residues" evidence="1">
    <location>
        <begin position="1"/>
        <end position="14"/>
    </location>
</feature>